<dbReference type="RefSeq" id="WP_377944238.1">
    <property type="nucleotide sequence ID" value="NZ_JBHUCX010000050.1"/>
</dbReference>
<evidence type="ECO:0000256" key="3">
    <source>
        <dbReference type="ARBA" id="ARBA00029440"/>
    </source>
</evidence>
<comment type="similarity">
    <text evidence="1">Belongs to the prephenate/arogenate dehydrogenase family.</text>
</comment>
<dbReference type="InterPro" id="IPR046826">
    <property type="entry name" value="PDH_N"/>
</dbReference>
<dbReference type="Proteomes" id="UP001597079">
    <property type="component" value="Unassembled WGS sequence"/>
</dbReference>
<name>A0ABW4JML4_9BACL</name>
<dbReference type="InterPro" id="IPR008927">
    <property type="entry name" value="6-PGluconate_DH-like_C_sf"/>
</dbReference>
<keyword evidence="2" id="KW-0560">Oxidoreductase</keyword>
<dbReference type="Gene3D" id="1.10.3660.10">
    <property type="entry name" value="6-phosphogluconate dehydrogenase C-terminal like domain"/>
    <property type="match status" value="1"/>
</dbReference>
<evidence type="ECO:0000313" key="5">
    <source>
        <dbReference type="EMBL" id="MFD1676343.1"/>
    </source>
</evidence>
<evidence type="ECO:0000256" key="2">
    <source>
        <dbReference type="ARBA" id="ARBA00023002"/>
    </source>
</evidence>
<dbReference type="PANTHER" id="PTHR21363">
    <property type="entry name" value="PREPHENATE DEHYDROGENASE"/>
    <property type="match status" value="1"/>
</dbReference>
<proteinExistence type="inferred from homology"/>
<evidence type="ECO:0000259" key="4">
    <source>
        <dbReference type="PROSITE" id="PS51176"/>
    </source>
</evidence>
<dbReference type="Pfam" id="PF20463">
    <property type="entry name" value="PDH_C"/>
    <property type="match status" value="1"/>
</dbReference>
<dbReference type="InterPro" id="IPR003099">
    <property type="entry name" value="Prephen_DH"/>
</dbReference>
<protein>
    <submittedName>
        <fullName evidence="5">Prephenate dehydrogenase</fullName>
    </submittedName>
</protein>
<sequence length="271" mass="29563">MGTSLALAVQATCPNVVIDAVEINPTYRGQASRLSVFHHIYPTCDDVTQNYDMLFLAIPVHAARDLLTWGASHATNVVDLCSVKSSICTEAHRVGLTAQFVPSHPMAGKASGGPKEASATLFEGRPWLFLKDWHTPADLVRLVSTFGAKPTFVQDAQTHDEMMAQVSHGIHLTSLSAMLASDKGIAQAALSLASVAGPALWDITRLAASPAEFWVDTLLDNAAPVRNYLEHLRQEVDAFARLLQEQDRDGLSAKLAQAQEIRQQWERGRKQ</sequence>
<comment type="pathway">
    <text evidence="3">Amino-acid biosynthesis.</text>
</comment>
<gene>
    <name evidence="5" type="ORF">ACFSB2_16690</name>
</gene>
<reference evidence="6" key="1">
    <citation type="journal article" date="2019" name="Int. J. Syst. Evol. Microbiol.">
        <title>The Global Catalogue of Microorganisms (GCM) 10K type strain sequencing project: providing services to taxonomists for standard genome sequencing and annotation.</title>
        <authorList>
            <consortium name="The Broad Institute Genomics Platform"/>
            <consortium name="The Broad Institute Genome Sequencing Center for Infectious Disease"/>
            <person name="Wu L."/>
            <person name="Ma J."/>
        </authorList>
    </citation>
    <scope>NUCLEOTIDE SEQUENCE [LARGE SCALE GENOMIC DNA]</scope>
    <source>
        <strain evidence="6">CGMCC 1.12286</strain>
    </source>
</reference>
<dbReference type="PROSITE" id="PS51176">
    <property type="entry name" value="PDH_ADH"/>
    <property type="match status" value="1"/>
</dbReference>
<dbReference type="Gene3D" id="3.40.50.720">
    <property type="entry name" value="NAD(P)-binding Rossmann-like Domain"/>
    <property type="match status" value="1"/>
</dbReference>
<dbReference type="InterPro" id="IPR050812">
    <property type="entry name" value="Preph/Arog_dehydrog"/>
</dbReference>
<dbReference type="EMBL" id="JBHUCX010000050">
    <property type="protein sequence ID" value="MFD1676343.1"/>
    <property type="molecule type" value="Genomic_DNA"/>
</dbReference>
<organism evidence="5 6">
    <name type="scientific">Alicyclobacillus fodiniaquatilis</name>
    <dbReference type="NCBI Taxonomy" id="1661150"/>
    <lineage>
        <taxon>Bacteria</taxon>
        <taxon>Bacillati</taxon>
        <taxon>Bacillota</taxon>
        <taxon>Bacilli</taxon>
        <taxon>Bacillales</taxon>
        <taxon>Alicyclobacillaceae</taxon>
        <taxon>Alicyclobacillus</taxon>
    </lineage>
</organism>
<dbReference type="InterPro" id="IPR036291">
    <property type="entry name" value="NAD(P)-bd_dom_sf"/>
</dbReference>
<evidence type="ECO:0000313" key="6">
    <source>
        <dbReference type="Proteomes" id="UP001597079"/>
    </source>
</evidence>
<dbReference type="SUPFAM" id="SSF51735">
    <property type="entry name" value="NAD(P)-binding Rossmann-fold domains"/>
    <property type="match status" value="1"/>
</dbReference>
<dbReference type="Pfam" id="PF02153">
    <property type="entry name" value="PDH_N"/>
    <property type="match status" value="1"/>
</dbReference>
<dbReference type="SUPFAM" id="SSF48179">
    <property type="entry name" value="6-phosphogluconate dehydrogenase C-terminal domain-like"/>
    <property type="match status" value="1"/>
</dbReference>
<keyword evidence="6" id="KW-1185">Reference proteome</keyword>
<dbReference type="PANTHER" id="PTHR21363:SF0">
    <property type="entry name" value="PREPHENATE DEHYDROGENASE [NADP(+)]"/>
    <property type="match status" value="1"/>
</dbReference>
<comment type="caution">
    <text evidence="5">The sequence shown here is derived from an EMBL/GenBank/DDBJ whole genome shotgun (WGS) entry which is preliminary data.</text>
</comment>
<feature type="domain" description="Prephenate/arogenate dehydrogenase" evidence="4">
    <location>
        <begin position="1"/>
        <end position="271"/>
    </location>
</feature>
<dbReference type="InterPro" id="IPR046825">
    <property type="entry name" value="PDH_C"/>
</dbReference>
<accession>A0ABW4JML4</accession>
<evidence type="ECO:0000256" key="1">
    <source>
        <dbReference type="ARBA" id="ARBA00007964"/>
    </source>
</evidence>